<keyword evidence="7" id="KW-0539">Nucleus</keyword>
<dbReference type="Proteomes" id="UP001160148">
    <property type="component" value="Unassembled WGS sequence"/>
</dbReference>
<evidence type="ECO:0000256" key="5">
    <source>
        <dbReference type="ARBA" id="ARBA00022723"/>
    </source>
</evidence>
<reference evidence="9 10" key="1">
    <citation type="submission" date="2023-01" db="EMBL/GenBank/DDBJ databases">
        <authorList>
            <person name="Whitehead M."/>
        </authorList>
    </citation>
    <scope>NUCLEOTIDE SEQUENCE [LARGE SCALE GENOMIC DNA]</scope>
</reference>
<name>A0AAV0Y602_9HEMI</name>
<evidence type="ECO:0000259" key="8">
    <source>
        <dbReference type="Pfam" id="PF13359"/>
    </source>
</evidence>
<evidence type="ECO:0000256" key="7">
    <source>
        <dbReference type="ARBA" id="ARBA00023242"/>
    </source>
</evidence>
<accession>A0AAV0Y602</accession>
<dbReference type="AlphaFoldDB" id="A0AAV0Y602"/>
<feature type="domain" description="DDE Tnp4" evidence="8">
    <location>
        <begin position="38"/>
        <end position="170"/>
    </location>
</feature>
<proteinExistence type="inferred from homology"/>
<dbReference type="GO" id="GO:0005634">
    <property type="term" value="C:nucleus"/>
    <property type="evidence" value="ECO:0007669"/>
    <property type="project" value="UniProtKB-SubCell"/>
</dbReference>
<evidence type="ECO:0000256" key="3">
    <source>
        <dbReference type="ARBA" id="ARBA00006958"/>
    </source>
</evidence>
<comment type="cofactor">
    <cofactor evidence="1">
        <name>a divalent metal cation</name>
        <dbReference type="ChEBI" id="CHEBI:60240"/>
    </cofactor>
</comment>
<dbReference type="EMBL" id="CARXXK010001381">
    <property type="protein sequence ID" value="CAI6375883.1"/>
    <property type="molecule type" value="Genomic_DNA"/>
</dbReference>
<evidence type="ECO:0000256" key="1">
    <source>
        <dbReference type="ARBA" id="ARBA00001968"/>
    </source>
</evidence>
<organism evidence="9 10">
    <name type="scientific">Macrosiphum euphorbiae</name>
    <name type="common">potato aphid</name>
    <dbReference type="NCBI Taxonomy" id="13131"/>
    <lineage>
        <taxon>Eukaryota</taxon>
        <taxon>Metazoa</taxon>
        <taxon>Ecdysozoa</taxon>
        <taxon>Arthropoda</taxon>
        <taxon>Hexapoda</taxon>
        <taxon>Insecta</taxon>
        <taxon>Pterygota</taxon>
        <taxon>Neoptera</taxon>
        <taxon>Paraneoptera</taxon>
        <taxon>Hemiptera</taxon>
        <taxon>Sternorrhyncha</taxon>
        <taxon>Aphidomorpha</taxon>
        <taxon>Aphidoidea</taxon>
        <taxon>Aphididae</taxon>
        <taxon>Macrosiphini</taxon>
        <taxon>Macrosiphum</taxon>
    </lineage>
</organism>
<keyword evidence="4" id="KW-0540">Nuclease</keyword>
<dbReference type="PANTHER" id="PTHR22930">
    <property type="match status" value="1"/>
</dbReference>
<gene>
    <name evidence="9" type="ORF">MEUPH1_LOCUS29326</name>
</gene>
<comment type="subcellular location">
    <subcellularLocation>
        <location evidence="2">Nucleus</location>
    </subcellularLocation>
</comment>
<keyword evidence="10" id="KW-1185">Reference proteome</keyword>
<dbReference type="GO" id="GO:0016787">
    <property type="term" value="F:hydrolase activity"/>
    <property type="evidence" value="ECO:0007669"/>
    <property type="project" value="UniProtKB-KW"/>
</dbReference>
<dbReference type="PANTHER" id="PTHR22930:SF269">
    <property type="entry name" value="NUCLEASE HARBI1-LIKE PROTEIN"/>
    <property type="match status" value="1"/>
</dbReference>
<evidence type="ECO:0000313" key="10">
    <source>
        <dbReference type="Proteomes" id="UP001160148"/>
    </source>
</evidence>
<comment type="similarity">
    <text evidence="3">Belongs to the HARBI1 family.</text>
</comment>
<dbReference type="GO" id="GO:0004518">
    <property type="term" value="F:nuclease activity"/>
    <property type="evidence" value="ECO:0007669"/>
    <property type="project" value="UniProtKB-KW"/>
</dbReference>
<dbReference type="Pfam" id="PF13359">
    <property type="entry name" value="DDE_Tnp_4"/>
    <property type="match status" value="1"/>
</dbReference>
<dbReference type="InterPro" id="IPR045249">
    <property type="entry name" value="HARBI1-like"/>
</dbReference>
<evidence type="ECO:0000256" key="4">
    <source>
        <dbReference type="ARBA" id="ARBA00022722"/>
    </source>
</evidence>
<dbReference type="InterPro" id="IPR027806">
    <property type="entry name" value="HARBI1_dom"/>
</dbReference>
<keyword evidence="5" id="KW-0479">Metal-binding</keyword>
<sequence length="227" mass="26151">MPELTSQEQWIDIANKFYKKTNFPNCIGAVDGKHIRLDAEYCFTTIDVGAYGREGDSTVFKECPFGRKLYSEELNLPEPVCLPNTTDSPQPFVIVADEAFGLHKNLLRPYPGRGLNDKRKIFNYRLSRARRYVECAFGILANKWRVLHTPILVEPDFTDCIVKACCILHNYVRRRDGYQFEDTFFNNLDDIQNHGNSGARHEGIGVREYFADYFVNAGSVPFQNRFT</sequence>
<evidence type="ECO:0000313" key="9">
    <source>
        <dbReference type="EMBL" id="CAI6375883.1"/>
    </source>
</evidence>
<evidence type="ECO:0000256" key="2">
    <source>
        <dbReference type="ARBA" id="ARBA00004123"/>
    </source>
</evidence>
<evidence type="ECO:0000256" key="6">
    <source>
        <dbReference type="ARBA" id="ARBA00022801"/>
    </source>
</evidence>
<keyword evidence="6" id="KW-0378">Hydrolase</keyword>
<comment type="caution">
    <text evidence="9">The sequence shown here is derived from an EMBL/GenBank/DDBJ whole genome shotgun (WGS) entry which is preliminary data.</text>
</comment>
<dbReference type="GO" id="GO:0046872">
    <property type="term" value="F:metal ion binding"/>
    <property type="evidence" value="ECO:0007669"/>
    <property type="project" value="UniProtKB-KW"/>
</dbReference>
<protein>
    <recommendedName>
        <fullName evidence="8">DDE Tnp4 domain-containing protein</fullName>
    </recommendedName>
</protein>